<dbReference type="EMBL" id="JACXVP010000007">
    <property type="protein sequence ID" value="KAG5595285.1"/>
    <property type="molecule type" value="Genomic_DNA"/>
</dbReference>
<proteinExistence type="predicted"/>
<comment type="caution">
    <text evidence="5">The sequence shown here is derived from an EMBL/GenBank/DDBJ whole genome shotgun (WGS) entry which is preliminary data.</text>
</comment>
<evidence type="ECO:0000313" key="6">
    <source>
        <dbReference type="Proteomes" id="UP000824120"/>
    </source>
</evidence>
<evidence type="ECO:0000256" key="4">
    <source>
        <dbReference type="ARBA" id="ARBA00023136"/>
    </source>
</evidence>
<protein>
    <submittedName>
        <fullName evidence="5">Uncharacterized protein</fullName>
    </submittedName>
</protein>
<evidence type="ECO:0000256" key="3">
    <source>
        <dbReference type="ARBA" id="ARBA00022989"/>
    </source>
</evidence>
<comment type="subcellular location">
    <subcellularLocation>
        <location evidence="1">Membrane</location>
        <topology evidence="1">Multi-pass membrane protein</topology>
    </subcellularLocation>
</comment>
<dbReference type="GO" id="GO:0016020">
    <property type="term" value="C:membrane"/>
    <property type="evidence" value="ECO:0007669"/>
    <property type="project" value="UniProtKB-SubCell"/>
</dbReference>
<dbReference type="AlphaFoldDB" id="A0A9J5Y521"/>
<reference evidence="5 6" key="1">
    <citation type="submission" date="2020-09" db="EMBL/GenBank/DDBJ databases">
        <title>De no assembly of potato wild relative species, Solanum commersonii.</title>
        <authorList>
            <person name="Cho K."/>
        </authorList>
    </citation>
    <scope>NUCLEOTIDE SEQUENCE [LARGE SCALE GENOMIC DNA]</scope>
    <source>
        <strain evidence="5">LZ3.2</strain>
        <tissue evidence="5">Leaf</tissue>
    </source>
</reference>
<evidence type="ECO:0000313" key="5">
    <source>
        <dbReference type="EMBL" id="KAG5595285.1"/>
    </source>
</evidence>
<organism evidence="5 6">
    <name type="scientific">Solanum commersonii</name>
    <name type="common">Commerson's wild potato</name>
    <name type="synonym">Commerson's nightshade</name>
    <dbReference type="NCBI Taxonomy" id="4109"/>
    <lineage>
        <taxon>Eukaryota</taxon>
        <taxon>Viridiplantae</taxon>
        <taxon>Streptophyta</taxon>
        <taxon>Embryophyta</taxon>
        <taxon>Tracheophyta</taxon>
        <taxon>Spermatophyta</taxon>
        <taxon>Magnoliopsida</taxon>
        <taxon>eudicotyledons</taxon>
        <taxon>Gunneridae</taxon>
        <taxon>Pentapetalae</taxon>
        <taxon>asterids</taxon>
        <taxon>lamiids</taxon>
        <taxon>Solanales</taxon>
        <taxon>Solanaceae</taxon>
        <taxon>Solanoideae</taxon>
        <taxon>Solaneae</taxon>
        <taxon>Solanum</taxon>
    </lineage>
</organism>
<keyword evidence="2" id="KW-0812">Transmembrane</keyword>
<name>A0A9J5Y521_SOLCO</name>
<evidence type="ECO:0000256" key="2">
    <source>
        <dbReference type="ARBA" id="ARBA00022692"/>
    </source>
</evidence>
<keyword evidence="6" id="KW-1185">Reference proteome</keyword>
<evidence type="ECO:0000256" key="1">
    <source>
        <dbReference type="ARBA" id="ARBA00004141"/>
    </source>
</evidence>
<accession>A0A9J5Y521</accession>
<keyword evidence="4" id="KW-0472">Membrane</keyword>
<gene>
    <name evidence="5" type="ORF">H5410_036517</name>
</gene>
<dbReference type="PANTHER" id="PTHR43184">
    <property type="entry name" value="MAJOR FACILITATOR SUPERFAMILY TRANSPORTER 16, ISOFORM B"/>
    <property type="match status" value="1"/>
</dbReference>
<dbReference type="GO" id="GO:0055062">
    <property type="term" value="P:phosphate ion homeostasis"/>
    <property type="evidence" value="ECO:0007669"/>
    <property type="project" value="TreeGrafter"/>
</dbReference>
<keyword evidence="3" id="KW-1133">Transmembrane helix</keyword>
<dbReference type="OrthoDB" id="3639251at2759"/>
<dbReference type="PANTHER" id="PTHR43184:SF16">
    <property type="entry name" value="MAJOR FACILITATOR SUPERFAMILY (MFS) PROFILE DOMAIN-CONTAINING PROTEIN"/>
    <property type="match status" value="1"/>
</dbReference>
<sequence length="380" mass="43014">MELPVEHELLLDNLLDLPHAPLIKDGVLVKFLTPASGLQGYWDLYPIDMVLRPPCMVLSTIGISKDRMLNGTNIWNLPVSYNKLCFEANLICAFLIITIGRIEDPYIVQARGNVMLQYLCDEVIVSFRDGWFPFNSPDGNGNLDVAFLFVSAIKILGCWATIHSSYYYLTIQMVDGLFQPTGCPLVVAMIRNWFCKEEATYNEYLECSHIYWEPYGVLSRINIIEIRMGSVNDCSCVPIVTRSSEIILGNKDEVLSRGKEDEELNKPLSRSNREEESAVGFRETWRIPGVAPFAFCLFLESGNLSTLFDVKGVVGGILTGYISDQFDDRAITAASFIESKTRVIINNPDGEDVYIGVPKNWRHWRVAEKEHRIALCLYDL</sequence>
<dbReference type="Proteomes" id="UP000824120">
    <property type="component" value="Chromosome 7"/>
</dbReference>